<evidence type="ECO:0000256" key="1">
    <source>
        <dbReference type="SAM" id="MobiDB-lite"/>
    </source>
</evidence>
<dbReference type="EMBL" id="ML210423">
    <property type="protein sequence ID" value="TFK18188.1"/>
    <property type="molecule type" value="Genomic_DNA"/>
</dbReference>
<dbReference type="AlphaFoldDB" id="A0A5C3KE25"/>
<name>A0A5C3KE25_COPMA</name>
<dbReference type="OrthoDB" id="2687798at2759"/>
<feature type="compositionally biased region" description="Basic and acidic residues" evidence="1">
    <location>
        <begin position="124"/>
        <end position="141"/>
    </location>
</feature>
<proteinExistence type="predicted"/>
<dbReference type="Proteomes" id="UP000307440">
    <property type="component" value="Unassembled WGS sequence"/>
</dbReference>
<protein>
    <submittedName>
        <fullName evidence="2">Uncharacterized protein</fullName>
    </submittedName>
</protein>
<evidence type="ECO:0000313" key="3">
    <source>
        <dbReference type="Proteomes" id="UP000307440"/>
    </source>
</evidence>
<keyword evidence="3" id="KW-1185">Reference proteome</keyword>
<feature type="compositionally biased region" description="Polar residues" evidence="1">
    <location>
        <begin position="66"/>
        <end position="77"/>
    </location>
</feature>
<feature type="region of interest" description="Disordered" evidence="1">
    <location>
        <begin position="40"/>
        <end position="141"/>
    </location>
</feature>
<sequence length="141" mass="15191">MSLSSQIARLSSAITCRSRFTTTQPPHLQTLVRVYTTKENIKKGGAYSPASDLSQGHIESEDHKQSGNVQAQYSQSGHEAKDRSESTLDAASKRAKVKPSSSGKGNPEGIGMVDQVGSQSGQAEHFDEAEATRQRGKEKSK</sequence>
<accession>A0A5C3KE25</accession>
<organism evidence="2 3">
    <name type="scientific">Coprinopsis marcescibilis</name>
    <name type="common">Agaric fungus</name>
    <name type="synonym">Psathyrella marcescibilis</name>
    <dbReference type="NCBI Taxonomy" id="230819"/>
    <lineage>
        <taxon>Eukaryota</taxon>
        <taxon>Fungi</taxon>
        <taxon>Dikarya</taxon>
        <taxon>Basidiomycota</taxon>
        <taxon>Agaricomycotina</taxon>
        <taxon>Agaricomycetes</taxon>
        <taxon>Agaricomycetidae</taxon>
        <taxon>Agaricales</taxon>
        <taxon>Agaricineae</taxon>
        <taxon>Psathyrellaceae</taxon>
        <taxon>Coprinopsis</taxon>
    </lineage>
</organism>
<reference evidence="2 3" key="1">
    <citation type="journal article" date="2019" name="Nat. Ecol. Evol.">
        <title>Megaphylogeny resolves global patterns of mushroom evolution.</title>
        <authorList>
            <person name="Varga T."/>
            <person name="Krizsan K."/>
            <person name="Foldi C."/>
            <person name="Dima B."/>
            <person name="Sanchez-Garcia M."/>
            <person name="Sanchez-Ramirez S."/>
            <person name="Szollosi G.J."/>
            <person name="Szarkandi J.G."/>
            <person name="Papp V."/>
            <person name="Albert L."/>
            <person name="Andreopoulos W."/>
            <person name="Angelini C."/>
            <person name="Antonin V."/>
            <person name="Barry K.W."/>
            <person name="Bougher N.L."/>
            <person name="Buchanan P."/>
            <person name="Buyck B."/>
            <person name="Bense V."/>
            <person name="Catcheside P."/>
            <person name="Chovatia M."/>
            <person name="Cooper J."/>
            <person name="Damon W."/>
            <person name="Desjardin D."/>
            <person name="Finy P."/>
            <person name="Geml J."/>
            <person name="Haridas S."/>
            <person name="Hughes K."/>
            <person name="Justo A."/>
            <person name="Karasinski D."/>
            <person name="Kautmanova I."/>
            <person name="Kiss B."/>
            <person name="Kocsube S."/>
            <person name="Kotiranta H."/>
            <person name="LaButti K.M."/>
            <person name="Lechner B.E."/>
            <person name="Liimatainen K."/>
            <person name="Lipzen A."/>
            <person name="Lukacs Z."/>
            <person name="Mihaltcheva S."/>
            <person name="Morgado L.N."/>
            <person name="Niskanen T."/>
            <person name="Noordeloos M.E."/>
            <person name="Ohm R.A."/>
            <person name="Ortiz-Santana B."/>
            <person name="Ovrebo C."/>
            <person name="Racz N."/>
            <person name="Riley R."/>
            <person name="Savchenko A."/>
            <person name="Shiryaev A."/>
            <person name="Soop K."/>
            <person name="Spirin V."/>
            <person name="Szebenyi C."/>
            <person name="Tomsovsky M."/>
            <person name="Tulloss R.E."/>
            <person name="Uehling J."/>
            <person name="Grigoriev I.V."/>
            <person name="Vagvolgyi C."/>
            <person name="Papp T."/>
            <person name="Martin F.M."/>
            <person name="Miettinen O."/>
            <person name="Hibbett D.S."/>
            <person name="Nagy L.G."/>
        </authorList>
    </citation>
    <scope>NUCLEOTIDE SEQUENCE [LARGE SCALE GENOMIC DNA]</scope>
    <source>
        <strain evidence="2 3">CBS 121175</strain>
    </source>
</reference>
<gene>
    <name evidence="2" type="ORF">FA15DRAFT_269833</name>
</gene>
<evidence type="ECO:0000313" key="2">
    <source>
        <dbReference type="EMBL" id="TFK18188.1"/>
    </source>
</evidence>